<proteinExistence type="predicted"/>
<comment type="caution">
    <text evidence="2">The sequence shown here is derived from an EMBL/GenBank/DDBJ whole genome shotgun (WGS) entry which is preliminary data.</text>
</comment>
<name>A0ABU5CGE6_9BACI</name>
<evidence type="ECO:0000313" key="2">
    <source>
        <dbReference type="EMBL" id="MDY0405393.1"/>
    </source>
</evidence>
<dbReference type="EMBL" id="JAROCA020000001">
    <property type="protein sequence ID" value="MDY0405393.1"/>
    <property type="molecule type" value="Genomic_DNA"/>
</dbReference>
<keyword evidence="3" id="KW-1185">Reference proteome</keyword>
<accession>A0ABU5CGE6</accession>
<keyword evidence="1" id="KW-1133">Transmembrane helix</keyword>
<gene>
    <name evidence="2" type="ORF">P5G51_008260</name>
</gene>
<reference evidence="2 3" key="1">
    <citation type="submission" date="2023-10" db="EMBL/GenBank/DDBJ databases">
        <title>179-bfca-hs.</title>
        <authorList>
            <person name="Miliotis G."/>
            <person name="Sengupta P."/>
            <person name="Hameed A."/>
            <person name="Chuvochina M."/>
            <person name="Mcdonagh F."/>
            <person name="Simpson A.C."/>
            <person name="Singh N.K."/>
            <person name="Rekha P.D."/>
            <person name="Raman K."/>
            <person name="Hugenholtz P."/>
            <person name="Venkateswaran K."/>
        </authorList>
    </citation>
    <scope>NUCLEOTIDE SEQUENCE [LARGE SCALE GENOMIC DNA]</scope>
    <source>
        <strain evidence="2 3">179-BFC-A-HS</strain>
    </source>
</reference>
<dbReference type="Proteomes" id="UP001228376">
    <property type="component" value="Unassembled WGS sequence"/>
</dbReference>
<dbReference type="RefSeq" id="WP_320384485.1">
    <property type="nucleotide sequence ID" value="NZ_JAROCA020000001.1"/>
</dbReference>
<keyword evidence="1" id="KW-0472">Membrane</keyword>
<organism evidence="2 3">
    <name type="scientific">Tigheibacillus jepli</name>
    <dbReference type="NCBI Taxonomy" id="3035914"/>
    <lineage>
        <taxon>Bacteria</taxon>
        <taxon>Bacillati</taxon>
        <taxon>Bacillota</taxon>
        <taxon>Bacilli</taxon>
        <taxon>Bacillales</taxon>
        <taxon>Bacillaceae</taxon>
        <taxon>Tigheibacillus</taxon>
    </lineage>
</organism>
<protein>
    <submittedName>
        <fullName evidence="2">DUF6583 family protein</fullName>
    </submittedName>
</protein>
<keyword evidence="1" id="KW-0812">Transmembrane</keyword>
<feature type="transmembrane region" description="Helical" evidence="1">
    <location>
        <begin position="17"/>
        <end position="38"/>
    </location>
</feature>
<sequence>MDETMNENNQKGGSKKLLAIILVAVLVVAGAVAAFALLNKSPKAKYFLAEKQSFDKVAEHVKEQYQPEVDWYEITQKNPVKNDFELTGNYESPYGGFSTDDMFSPEQIVNNSKLKVSTQTDLENKKATMTLNGSMGEIETGDIAFSIDSHKLSAKLPFLDELLQIKDKDLAKLMNEADPMNENKFTLDFTKFFEKSSVPEEDLEYLKKNTLI</sequence>
<evidence type="ECO:0000313" key="3">
    <source>
        <dbReference type="Proteomes" id="UP001228376"/>
    </source>
</evidence>
<evidence type="ECO:0000256" key="1">
    <source>
        <dbReference type="SAM" id="Phobius"/>
    </source>
</evidence>